<reference evidence="2" key="5">
    <citation type="journal article" date="2021" name="G3 (Bethesda)">
        <title>Aegilops tauschii genome assembly Aet v5.0 features greater sequence contiguity and improved annotation.</title>
        <authorList>
            <person name="Wang L."/>
            <person name="Zhu T."/>
            <person name="Rodriguez J.C."/>
            <person name="Deal K.R."/>
            <person name="Dubcovsky J."/>
            <person name="McGuire P.E."/>
            <person name="Lux T."/>
            <person name="Spannagl M."/>
            <person name="Mayer K.F.X."/>
            <person name="Baldrich P."/>
            <person name="Meyers B.C."/>
            <person name="Huo N."/>
            <person name="Gu Y.Q."/>
            <person name="Zhou H."/>
            <person name="Devos K.M."/>
            <person name="Bennetzen J.L."/>
            <person name="Unver T."/>
            <person name="Budak H."/>
            <person name="Gulick P.J."/>
            <person name="Galiba G."/>
            <person name="Kalapos B."/>
            <person name="Nelson D.R."/>
            <person name="Li P."/>
            <person name="You F.M."/>
            <person name="Luo M.C."/>
            <person name="Dvorak J."/>
        </authorList>
    </citation>
    <scope>NUCLEOTIDE SEQUENCE [LARGE SCALE GENOMIC DNA]</scope>
    <source>
        <strain evidence="2">cv. AL8/78</strain>
    </source>
</reference>
<evidence type="ECO:0000256" key="1">
    <source>
        <dbReference type="SAM" id="SignalP"/>
    </source>
</evidence>
<name>A0A452YUM4_AEGTS</name>
<reference evidence="3" key="2">
    <citation type="journal article" date="2017" name="Nat. Plants">
        <title>The Aegilops tauschii genome reveals multiple impacts of transposons.</title>
        <authorList>
            <person name="Zhao G."/>
            <person name="Zou C."/>
            <person name="Li K."/>
            <person name="Wang K."/>
            <person name="Li T."/>
            <person name="Gao L."/>
            <person name="Zhang X."/>
            <person name="Wang H."/>
            <person name="Yang Z."/>
            <person name="Liu X."/>
            <person name="Jiang W."/>
            <person name="Mao L."/>
            <person name="Kong X."/>
            <person name="Jiao Y."/>
            <person name="Jia J."/>
        </authorList>
    </citation>
    <scope>NUCLEOTIDE SEQUENCE [LARGE SCALE GENOMIC DNA]</scope>
    <source>
        <strain evidence="3">cv. AL8/78</strain>
    </source>
</reference>
<reference evidence="2" key="3">
    <citation type="journal article" date="2017" name="Nature">
        <title>Genome sequence of the progenitor of the wheat D genome Aegilops tauschii.</title>
        <authorList>
            <person name="Luo M.C."/>
            <person name="Gu Y.Q."/>
            <person name="Puiu D."/>
            <person name="Wang H."/>
            <person name="Twardziok S.O."/>
            <person name="Deal K.R."/>
            <person name="Huo N."/>
            <person name="Zhu T."/>
            <person name="Wang L."/>
            <person name="Wang Y."/>
            <person name="McGuire P.E."/>
            <person name="Liu S."/>
            <person name="Long H."/>
            <person name="Ramasamy R.K."/>
            <person name="Rodriguez J.C."/>
            <person name="Van S.L."/>
            <person name="Yuan L."/>
            <person name="Wang Z."/>
            <person name="Xia Z."/>
            <person name="Xiao L."/>
            <person name="Anderson O.D."/>
            <person name="Ouyang S."/>
            <person name="Liang Y."/>
            <person name="Zimin A.V."/>
            <person name="Pertea G."/>
            <person name="Qi P."/>
            <person name="Bennetzen J.L."/>
            <person name="Dai X."/>
            <person name="Dawson M.W."/>
            <person name="Muller H.G."/>
            <person name="Kugler K."/>
            <person name="Rivarola-Duarte L."/>
            <person name="Spannagl M."/>
            <person name="Mayer K.F.X."/>
            <person name="Lu F.H."/>
            <person name="Bevan M.W."/>
            <person name="Leroy P."/>
            <person name="Li P."/>
            <person name="You F.M."/>
            <person name="Sun Q."/>
            <person name="Liu Z."/>
            <person name="Lyons E."/>
            <person name="Wicker T."/>
            <person name="Salzberg S.L."/>
            <person name="Devos K.M."/>
            <person name="Dvorak J."/>
        </authorList>
    </citation>
    <scope>NUCLEOTIDE SEQUENCE [LARGE SCALE GENOMIC DNA]</scope>
    <source>
        <strain evidence="2">cv. AL8/78</strain>
    </source>
</reference>
<feature type="chain" id="PRO_5019340356" description="Bowman-Birk serine protease inhibitors family domain-containing protein" evidence="1">
    <location>
        <begin position="30"/>
        <end position="81"/>
    </location>
</feature>
<reference evidence="2" key="4">
    <citation type="submission" date="2019-03" db="UniProtKB">
        <authorList>
            <consortium name="EnsemblPlants"/>
        </authorList>
    </citation>
    <scope>IDENTIFICATION</scope>
</reference>
<evidence type="ECO:0008006" key="4">
    <source>
        <dbReference type="Google" id="ProtNLM"/>
    </source>
</evidence>
<dbReference type="AlphaFoldDB" id="A0A452YUM4"/>
<dbReference type="PROSITE" id="PS51257">
    <property type="entry name" value="PROKAR_LIPOPROTEIN"/>
    <property type="match status" value="1"/>
</dbReference>
<dbReference type="EnsemblPlants" id="AET1Gv20539400.1">
    <property type="protein sequence ID" value="AET1Gv20539400.1"/>
    <property type="gene ID" value="AET1Gv20539400"/>
</dbReference>
<evidence type="ECO:0000313" key="3">
    <source>
        <dbReference type="Proteomes" id="UP000015105"/>
    </source>
</evidence>
<protein>
    <recommendedName>
        <fullName evidence="4">Bowman-Birk serine protease inhibitors family domain-containing protein</fullName>
    </recommendedName>
</protein>
<sequence length="81" mass="9126">MANYYMKPAFQFLVLFLVLLGCFASRAQSQGHGPDIFSCERQLMRPCDLCYCCLYGNNKGVCYATDVDCRLACPPPKFTLP</sequence>
<accession>A0A452YUM4</accession>
<dbReference type="Gramene" id="AET1Gv20539400.1">
    <property type="protein sequence ID" value="AET1Gv20539400.1"/>
    <property type="gene ID" value="AET1Gv20539400"/>
</dbReference>
<evidence type="ECO:0000313" key="2">
    <source>
        <dbReference type="EnsemblPlants" id="AET1Gv20539400.1"/>
    </source>
</evidence>
<organism evidence="2 3">
    <name type="scientific">Aegilops tauschii subsp. strangulata</name>
    <name type="common">Goatgrass</name>
    <dbReference type="NCBI Taxonomy" id="200361"/>
    <lineage>
        <taxon>Eukaryota</taxon>
        <taxon>Viridiplantae</taxon>
        <taxon>Streptophyta</taxon>
        <taxon>Embryophyta</taxon>
        <taxon>Tracheophyta</taxon>
        <taxon>Spermatophyta</taxon>
        <taxon>Magnoliopsida</taxon>
        <taxon>Liliopsida</taxon>
        <taxon>Poales</taxon>
        <taxon>Poaceae</taxon>
        <taxon>BOP clade</taxon>
        <taxon>Pooideae</taxon>
        <taxon>Triticodae</taxon>
        <taxon>Triticeae</taxon>
        <taxon>Triticinae</taxon>
        <taxon>Aegilops</taxon>
    </lineage>
</organism>
<proteinExistence type="predicted"/>
<keyword evidence="3" id="KW-1185">Reference proteome</keyword>
<reference evidence="3" key="1">
    <citation type="journal article" date="2014" name="Science">
        <title>Ancient hybridizations among the ancestral genomes of bread wheat.</title>
        <authorList>
            <consortium name="International Wheat Genome Sequencing Consortium,"/>
            <person name="Marcussen T."/>
            <person name="Sandve S.R."/>
            <person name="Heier L."/>
            <person name="Spannagl M."/>
            <person name="Pfeifer M."/>
            <person name="Jakobsen K.S."/>
            <person name="Wulff B.B."/>
            <person name="Steuernagel B."/>
            <person name="Mayer K.F."/>
            <person name="Olsen O.A."/>
        </authorList>
    </citation>
    <scope>NUCLEOTIDE SEQUENCE [LARGE SCALE GENOMIC DNA]</scope>
    <source>
        <strain evidence="3">cv. AL8/78</strain>
    </source>
</reference>
<feature type="signal peptide" evidence="1">
    <location>
        <begin position="1"/>
        <end position="29"/>
    </location>
</feature>
<dbReference type="Proteomes" id="UP000015105">
    <property type="component" value="Chromosome 1D"/>
</dbReference>
<keyword evidence="1" id="KW-0732">Signal</keyword>